<dbReference type="Proteomes" id="UP000481153">
    <property type="component" value="Unassembled WGS sequence"/>
</dbReference>
<protein>
    <recommendedName>
        <fullName evidence="3">PH domain-containing protein</fullName>
    </recommendedName>
</protein>
<comment type="caution">
    <text evidence="1">The sequence shown here is derived from an EMBL/GenBank/DDBJ whole genome shotgun (WGS) entry which is preliminary data.</text>
</comment>
<evidence type="ECO:0000313" key="1">
    <source>
        <dbReference type="EMBL" id="KAF0744841.1"/>
    </source>
</evidence>
<evidence type="ECO:0000313" key="2">
    <source>
        <dbReference type="Proteomes" id="UP000481153"/>
    </source>
</evidence>
<accession>A0A6G0XVY6</accession>
<dbReference type="AlphaFoldDB" id="A0A6G0XVY6"/>
<dbReference type="Gene3D" id="2.30.29.30">
    <property type="entry name" value="Pleckstrin-homology domain (PH domain)/Phosphotyrosine-binding domain (PTB)"/>
    <property type="match status" value="1"/>
</dbReference>
<gene>
    <name evidence="1" type="ORF">Ae201684_000747</name>
</gene>
<name>A0A6G0XVY6_9STRA</name>
<dbReference type="EMBL" id="VJMJ01000008">
    <property type="protein sequence ID" value="KAF0744841.1"/>
    <property type="molecule type" value="Genomic_DNA"/>
</dbReference>
<evidence type="ECO:0008006" key="3">
    <source>
        <dbReference type="Google" id="ProtNLM"/>
    </source>
</evidence>
<keyword evidence="2" id="KW-1185">Reference proteome</keyword>
<sequence>MGKTSKVLHMGWLQQRVPSLLFSVWVPRFCVLKLHSATNIVLLHVYKTEDTINGALLSSISLDLVYNHKFHKPTKIPFVLEVHVPSGPSVLFALQNAKSYSAWTSHMQKADVHLRSASASSHSTEGKPSPRTNPFVEDAGGKYLGIFLDASLHATDDKTKSPVELQLEQILEAWTTSDTSPGDWFVNGRAVTALPHNNIMFAASPFGWLWKVLDVYTTKPTISFRWKANGYFTGRFDKCLGDGQLLVIEGFGHWHEEKQELQLFYNDKTLIQGLQKYAKAVRSVSTLAA</sequence>
<dbReference type="VEuPathDB" id="FungiDB:AeMF1_004494"/>
<dbReference type="CDD" id="cd00821">
    <property type="entry name" value="PH"/>
    <property type="match status" value="1"/>
</dbReference>
<organism evidence="1 2">
    <name type="scientific">Aphanomyces euteiches</name>
    <dbReference type="NCBI Taxonomy" id="100861"/>
    <lineage>
        <taxon>Eukaryota</taxon>
        <taxon>Sar</taxon>
        <taxon>Stramenopiles</taxon>
        <taxon>Oomycota</taxon>
        <taxon>Saprolegniomycetes</taxon>
        <taxon>Saprolegniales</taxon>
        <taxon>Verrucalvaceae</taxon>
        <taxon>Aphanomyces</taxon>
    </lineage>
</organism>
<reference evidence="1 2" key="1">
    <citation type="submission" date="2019-07" db="EMBL/GenBank/DDBJ databases">
        <title>Genomics analysis of Aphanomyces spp. identifies a new class of oomycete effector associated with host adaptation.</title>
        <authorList>
            <person name="Gaulin E."/>
        </authorList>
    </citation>
    <scope>NUCLEOTIDE SEQUENCE [LARGE SCALE GENOMIC DNA]</scope>
    <source>
        <strain evidence="1 2">ATCC 201684</strain>
    </source>
</reference>
<proteinExistence type="predicted"/>
<dbReference type="SUPFAM" id="SSF50729">
    <property type="entry name" value="PH domain-like"/>
    <property type="match status" value="1"/>
</dbReference>
<dbReference type="InterPro" id="IPR011993">
    <property type="entry name" value="PH-like_dom_sf"/>
</dbReference>